<feature type="transmembrane region" description="Helical" evidence="1">
    <location>
        <begin position="211"/>
        <end position="228"/>
    </location>
</feature>
<feature type="transmembrane region" description="Helical" evidence="1">
    <location>
        <begin position="7"/>
        <end position="27"/>
    </location>
</feature>
<dbReference type="InterPro" id="IPR003675">
    <property type="entry name" value="Rce1/LyrA-like_dom"/>
</dbReference>
<dbReference type="Pfam" id="PF02517">
    <property type="entry name" value="Rce1-like"/>
    <property type="match status" value="1"/>
</dbReference>
<sequence>MNQKKGMLDIGIFILVVLGITLVFNLIKAPLFIMLAQAAPMLAVIVMLIFFGNRKETFLKMGVHRLGKIRWYLVAILASVPVILSFLVAWSVGIVDLPTTEHFPAGMTQVGRLFAMIQFYLGFMYLTTPLVFAFAEEIGWRGFLQVRLSEELGEKKAWLYTSMVWVIFHYPFYLNQYNEDGNVWINMVLFTVTILPLGLVMGWVRTKSQSIWPVVLLHMLINHIRSFMTEFFHQKEFGWSYIVGESGLVALVIWSLLAWMIWKNSKTEEKSLKCYIRTSRV</sequence>
<evidence type="ECO:0000313" key="3">
    <source>
        <dbReference type="EMBL" id="RAL24542.1"/>
    </source>
</evidence>
<keyword evidence="4" id="KW-1185">Reference proteome</keyword>
<feature type="transmembrane region" description="Helical" evidence="1">
    <location>
        <begin position="33"/>
        <end position="51"/>
    </location>
</feature>
<organism evidence="3 4">
    <name type="scientific">Thermoflavimicrobium daqui</name>
    <dbReference type="NCBI Taxonomy" id="2137476"/>
    <lineage>
        <taxon>Bacteria</taxon>
        <taxon>Bacillati</taxon>
        <taxon>Bacillota</taxon>
        <taxon>Bacilli</taxon>
        <taxon>Bacillales</taxon>
        <taxon>Thermoactinomycetaceae</taxon>
        <taxon>Thermoflavimicrobium</taxon>
    </lineage>
</organism>
<feature type="transmembrane region" description="Helical" evidence="1">
    <location>
        <begin position="184"/>
        <end position="204"/>
    </location>
</feature>
<gene>
    <name evidence="3" type="ORF">DL897_09540</name>
</gene>
<evidence type="ECO:0000259" key="2">
    <source>
        <dbReference type="Pfam" id="PF02517"/>
    </source>
</evidence>
<dbReference type="GO" id="GO:0080120">
    <property type="term" value="P:CAAX-box protein maturation"/>
    <property type="evidence" value="ECO:0007669"/>
    <property type="project" value="UniProtKB-ARBA"/>
</dbReference>
<dbReference type="RefSeq" id="WP_113658913.1">
    <property type="nucleotide sequence ID" value="NZ_KZ845666.1"/>
</dbReference>
<keyword evidence="3" id="KW-0378">Hydrolase</keyword>
<name>A0A364K5A8_9BACL</name>
<feature type="transmembrane region" description="Helical" evidence="1">
    <location>
        <begin position="240"/>
        <end position="262"/>
    </location>
</feature>
<keyword evidence="3" id="KW-0482">Metalloprotease</keyword>
<accession>A0A364K5A8</accession>
<reference evidence="3 4" key="2">
    <citation type="submission" date="2018-06" db="EMBL/GenBank/DDBJ databases">
        <authorList>
            <person name="Zhirakovskaya E."/>
        </authorList>
    </citation>
    <scope>NUCLEOTIDE SEQUENCE [LARGE SCALE GENOMIC DNA]</scope>
    <source>
        <strain evidence="3 4">FBKL4.011</strain>
    </source>
</reference>
<evidence type="ECO:0000313" key="4">
    <source>
        <dbReference type="Proteomes" id="UP000251213"/>
    </source>
</evidence>
<reference evidence="3 4" key="1">
    <citation type="submission" date="2018-06" db="EMBL/GenBank/DDBJ databases">
        <title>Thermoflavimicrobium daqus sp. nov., a thermophilic microbe isolated from Moutai-flavour Daqu.</title>
        <authorList>
            <person name="Wang X."/>
            <person name="Zhou H."/>
        </authorList>
    </citation>
    <scope>NUCLEOTIDE SEQUENCE [LARGE SCALE GENOMIC DNA]</scope>
    <source>
        <strain evidence="3 4">FBKL4.011</strain>
    </source>
</reference>
<evidence type="ECO:0000256" key="1">
    <source>
        <dbReference type="SAM" id="Phobius"/>
    </source>
</evidence>
<dbReference type="EMBL" id="QJKK01000004">
    <property type="protein sequence ID" value="RAL24542.1"/>
    <property type="molecule type" value="Genomic_DNA"/>
</dbReference>
<feature type="transmembrane region" description="Helical" evidence="1">
    <location>
        <begin position="71"/>
        <end position="93"/>
    </location>
</feature>
<keyword evidence="1" id="KW-1133">Transmembrane helix</keyword>
<dbReference type="PANTHER" id="PTHR35797:SF1">
    <property type="entry name" value="PROTEASE"/>
    <property type="match status" value="1"/>
</dbReference>
<keyword evidence="1" id="KW-0472">Membrane</keyword>
<feature type="transmembrane region" description="Helical" evidence="1">
    <location>
        <begin position="156"/>
        <end position="172"/>
    </location>
</feature>
<feature type="domain" description="CAAX prenyl protease 2/Lysostaphin resistance protein A-like" evidence="2">
    <location>
        <begin position="123"/>
        <end position="223"/>
    </location>
</feature>
<proteinExistence type="predicted"/>
<keyword evidence="3" id="KW-0645">Protease</keyword>
<dbReference type="PANTHER" id="PTHR35797">
    <property type="entry name" value="PROTEASE-RELATED"/>
    <property type="match status" value="1"/>
</dbReference>
<dbReference type="InterPro" id="IPR042150">
    <property type="entry name" value="MmRce1-like"/>
</dbReference>
<feature type="transmembrane region" description="Helical" evidence="1">
    <location>
        <begin position="113"/>
        <end position="135"/>
    </location>
</feature>
<dbReference type="GO" id="GO:0006508">
    <property type="term" value="P:proteolysis"/>
    <property type="evidence" value="ECO:0007669"/>
    <property type="project" value="UniProtKB-KW"/>
</dbReference>
<keyword evidence="1" id="KW-0812">Transmembrane</keyword>
<comment type="caution">
    <text evidence="3">The sequence shown here is derived from an EMBL/GenBank/DDBJ whole genome shotgun (WGS) entry which is preliminary data.</text>
</comment>
<dbReference type="GO" id="GO:0004175">
    <property type="term" value="F:endopeptidase activity"/>
    <property type="evidence" value="ECO:0007669"/>
    <property type="project" value="UniProtKB-ARBA"/>
</dbReference>
<protein>
    <submittedName>
        <fullName evidence="3">CPBP family intramembrane metalloprotease</fullName>
    </submittedName>
</protein>
<dbReference type="GO" id="GO:0008237">
    <property type="term" value="F:metallopeptidase activity"/>
    <property type="evidence" value="ECO:0007669"/>
    <property type="project" value="UniProtKB-KW"/>
</dbReference>
<dbReference type="AlphaFoldDB" id="A0A364K5A8"/>
<dbReference type="Proteomes" id="UP000251213">
    <property type="component" value="Unassembled WGS sequence"/>
</dbReference>
<dbReference type="OrthoDB" id="1437285at2"/>